<protein>
    <submittedName>
        <fullName evidence="2">Uncharacterized protein</fullName>
    </submittedName>
</protein>
<dbReference type="RefSeq" id="WP_342068540.1">
    <property type="nucleotide sequence ID" value="NZ_CP151762.1"/>
</dbReference>
<reference evidence="2 3" key="1">
    <citation type="submission" date="2024-04" db="EMBL/GenBank/DDBJ databases">
        <title>Phylogenomic analyses of a clade within the roseobacter group suggest taxonomic reassignments of species of the genera Aestuariivita, Citreicella, Loktanella, Nautella, Pelagibaca, Ruegeria, Thalassobius, Thiobacimonas and Tropicibacter, and the proposal o.</title>
        <authorList>
            <person name="Jeon C.O."/>
        </authorList>
    </citation>
    <scope>NUCLEOTIDE SEQUENCE [LARGE SCALE GENOMIC DNA]</scope>
    <source>
        <strain evidence="2 3">G8-12</strain>
    </source>
</reference>
<dbReference type="AlphaFoldDB" id="A0AAN0LZY6"/>
<organism evidence="2 3">
    <name type="scientific">Yoonia algicola</name>
    <dbReference type="NCBI Taxonomy" id="3137368"/>
    <lineage>
        <taxon>Bacteria</taxon>
        <taxon>Pseudomonadati</taxon>
        <taxon>Pseudomonadota</taxon>
        <taxon>Alphaproteobacteria</taxon>
        <taxon>Rhodobacterales</taxon>
        <taxon>Paracoccaceae</taxon>
        <taxon>Yoonia</taxon>
    </lineage>
</organism>
<evidence type="ECO:0000313" key="3">
    <source>
        <dbReference type="Proteomes" id="UP001451782"/>
    </source>
</evidence>
<dbReference type="EMBL" id="CP151762">
    <property type="protein sequence ID" value="WZU62128.1"/>
    <property type="molecule type" value="Genomic_DNA"/>
</dbReference>
<gene>
    <name evidence="2" type="ORF">AABB28_09335</name>
</gene>
<sequence length="231" mass="25418">MIAAVSLGSSVSAERASETCPSPTTTTDVAISGQRYVIPAGRDTYIEFEPTADYSRRTTVFSSRRSTGGYVFCNDELTQRGDAKHVRVGREVWISNSASPEIIEAHEKLSWIQFGLKGYSSSWIAPTPIDGIGSEIFVDMLDGSIYSGERLHITAGFIRPDIRVWSACNDALLDDLRVCRAGIVRNSDGMTIYTSSIILDEYPQAGQMPPSEILEIAFVLPDLLREFHATK</sequence>
<evidence type="ECO:0000313" key="2">
    <source>
        <dbReference type="EMBL" id="WZU62128.1"/>
    </source>
</evidence>
<keyword evidence="3" id="KW-1185">Reference proteome</keyword>
<evidence type="ECO:0000256" key="1">
    <source>
        <dbReference type="SAM" id="MobiDB-lite"/>
    </source>
</evidence>
<dbReference type="KEGG" id="yag:AABB28_09335"/>
<feature type="region of interest" description="Disordered" evidence="1">
    <location>
        <begin position="1"/>
        <end position="27"/>
    </location>
</feature>
<name>A0AAN0LZY6_9RHOB</name>
<dbReference type="Proteomes" id="UP001451782">
    <property type="component" value="Chromosome"/>
</dbReference>
<proteinExistence type="predicted"/>
<accession>A0AAN0LZY6</accession>